<keyword evidence="1" id="KW-1133">Transmembrane helix</keyword>
<evidence type="ECO:0000256" key="1">
    <source>
        <dbReference type="SAM" id="Phobius"/>
    </source>
</evidence>
<gene>
    <name evidence="2" type="ORF">MICH65_0458</name>
</gene>
<dbReference type="KEGG" id="caqa:MICH65_0458"/>
<dbReference type="RefSeq" id="WP_161931820.1">
    <property type="nucleotide sequence ID" value="NZ_CP047901.1"/>
</dbReference>
<reference evidence="3" key="1">
    <citation type="journal article" date="2020" name="Microorganisms">
        <title>Complete Genome of a Member of a New Bacterial Lineage in the Microgenomates Group Reveals an Unusual Nucleotide Composition Disparity Between Two Strands of DNA and Limited Metabolic Potential.</title>
        <authorList>
            <person name="Kadnikov V.V."/>
            <person name="Mardanov A.V."/>
            <person name="Beletsky A.V."/>
            <person name="Karnachuk O.V."/>
            <person name="Ravin N.V."/>
        </authorList>
    </citation>
    <scope>NUCLEOTIDE SEQUENCE [LARGE SCALE GENOMIC DNA]</scope>
</reference>
<dbReference type="AlphaFoldDB" id="A0A857N7U5"/>
<keyword evidence="1" id="KW-0812">Transmembrane</keyword>
<organism evidence="2 3">
    <name type="scientific">Candidatus Chazhemtobacterium aquaticus</name>
    <dbReference type="NCBI Taxonomy" id="2715735"/>
    <lineage>
        <taxon>Bacteria</taxon>
        <taxon>Candidatus Chazhemtobacteraceae</taxon>
        <taxon>Candidatus Chazhemtobacterium</taxon>
    </lineage>
</organism>
<accession>A0A857N7U5</accession>
<feature type="transmembrane region" description="Helical" evidence="1">
    <location>
        <begin position="60"/>
        <end position="81"/>
    </location>
</feature>
<sequence>MEREKIKAMITKMVMWSVKNHWLMLVLILGLQYISGEAIGGDKKWLEITGYQNWRMIHELNSKLILIVTGLLALEKGYLFLLRSRKI</sequence>
<evidence type="ECO:0000313" key="2">
    <source>
        <dbReference type="EMBL" id="QHO63439.1"/>
    </source>
</evidence>
<dbReference type="Proteomes" id="UP000463983">
    <property type="component" value="Chromosome"/>
</dbReference>
<dbReference type="EMBL" id="CP047901">
    <property type="protein sequence ID" value="QHO63439.1"/>
    <property type="molecule type" value="Genomic_DNA"/>
</dbReference>
<name>A0A857N7U5_9BACT</name>
<keyword evidence="1" id="KW-0472">Membrane</keyword>
<evidence type="ECO:0000313" key="3">
    <source>
        <dbReference type="Proteomes" id="UP000463983"/>
    </source>
</evidence>
<protein>
    <submittedName>
        <fullName evidence="2">Uncharacterized protein</fullName>
    </submittedName>
</protein>
<keyword evidence="3" id="KW-1185">Reference proteome</keyword>
<proteinExistence type="predicted"/>